<feature type="compositionally biased region" description="Basic and acidic residues" evidence="1">
    <location>
        <begin position="125"/>
        <end position="141"/>
    </location>
</feature>
<reference evidence="2" key="2">
    <citation type="submission" date="2020-11" db="EMBL/GenBank/DDBJ databases">
        <authorList>
            <consortium name="DOE Joint Genome Institute"/>
            <person name="Kuo A."/>
            <person name="Miyauchi S."/>
            <person name="Kiss E."/>
            <person name="Drula E."/>
            <person name="Kohler A."/>
            <person name="Sanchez-Garcia M."/>
            <person name="Andreopoulos B."/>
            <person name="Barry K.W."/>
            <person name="Bonito G."/>
            <person name="Buee M."/>
            <person name="Carver A."/>
            <person name="Chen C."/>
            <person name="Cichocki N."/>
            <person name="Clum A."/>
            <person name="Culley D."/>
            <person name="Crous P.W."/>
            <person name="Fauchery L."/>
            <person name="Girlanda M."/>
            <person name="Hayes R."/>
            <person name="Keri Z."/>
            <person name="Labutti K."/>
            <person name="Lipzen A."/>
            <person name="Lombard V."/>
            <person name="Magnuson J."/>
            <person name="Maillard F."/>
            <person name="Morin E."/>
            <person name="Murat C."/>
            <person name="Nolan M."/>
            <person name="Ohm R."/>
            <person name="Pangilinan J."/>
            <person name="Pereira M."/>
            <person name="Perotto S."/>
            <person name="Peter M."/>
            <person name="Riley R."/>
            <person name="Sitrit Y."/>
            <person name="Stielow B."/>
            <person name="Szollosi G."/>
            <person name="Zifcakova L."/>
            <person name="Stursova M."/>
            <person name="Spatafora J.W."/>
            <person name="Tedersoo L."/>
            <person name="Vaario L.-M."/>
            <person name="Yamada A."/>
            <person name="Yan M."/>
            <person name="Wang P."/>
            <person name="Xu J."/>
            <person name="Bruns T."/>
            <person name="Baldrian P."/>
            <person name="Vilgalys R."/>
            <person name="Henrissat B."/>
            <person name="Grigoriev I.V."/>
            <person name="Hibbett D."/>
            <person name="Nagy L.G."/>
            <person name="Martin F.M."/>
        </authorList>
    </citation>
    <scope>NUCLEOTIDE SEQUENCE</scope>
    <source>
        <strain evidence="2">UH-Tt-Lm1</strain>
    </source>
</reference>
<protein>
    <submittedName>
        <fullName evidence="2">Uncharacterized protein</fullName>
    </submittedName>
</protein>
<dbReference type="EMBL" id="WIUZ02000007">
    <property type="protein sequence ID" value="KAF9785034.1"/>
    <property type="molecule type" value="Genomic_DNA"/>
</dbReference>
<dbReference type="AlphaFoldDB" id="A0A9P6HDJ4"/>
<comment type="caution">
    <text evidence="2">The sequence shown here is derived from an EMBL/GenBank/DDBJ whole genome shotgun (WGS) entry which is preliminary data.</text>
</comment>
<accession>A0A9P6HDJ4</accession>
<proteinExistence type="predicted"/>
<evidence type="ECO:0000313" key="2">
    <source>
        <dbReference type="EMBL" id="KAF9785034.1"/>
    </source>
</evidence>
<keyword evidence="3" id="KW-1185">Reference proteome</keyword>
<reference evidence="2" key="1">
    <citation type="journal article" date="2020" name="Nat. Commun.">
        <title>Large-scale genome sequencing of mycorrhizal fungi provides insights into the early evolution of symbiotic traits.</title>
        <authorList>
            <person name="Miyauchi S."/>
            <person name="Kiss E."/>
            <person name="Kuo A."/>
            <person name="Drula E."/>
            <person name="Kohler A."/>
            <person name="Sanchez-Garcia M."/>
            <person name="Morin E."/>
            <person name="Andreopoulos B."/>
            <person name="Barry K.W."/>
            <person name="Bonito G."/>
            <person name="Buee M."/>
            <person name="Carver A."/>
            <person name="Chen C."/>
            <person name="Cichocki N."/>
            <person name="Clum A."/>
            <person name="Culley D."/>
            <person name="Crous P.W."/>
            <person name="Fauchery L."/>
            <person name="Girlanda M."/>
            <person name="Hayes R.D."/>
            <person name="Keri Z."/>
            <person name="LaButti K."/>
            <person name="Lipzen A."/>
            <person name="Lombard V."/>
            <person name="Magnuson J."/>
            <person name="Maillard F."/>
            <person name="Murat C."/>
            <person name="Nolan M."/>
            <person name="Ohm R.A."/>
            <person name="Pangilinan J."/>
            <person name="Pereira M.F."/>
            <person name="Perotto S."/>
            <person name="Peter M."/>
            <person name="Pfister S."/>
            <person name="Riley R."/>
            <person name="Sitrit Y."/>
            <person name="Stielow J.B."/>
            <person name="Szollosi G."/>
            <person name="Zifcakova L."/>
            <person name="Stursova M."/>
            <person name="Spatafora J.W."/>
            <person name="Tedersoo L."/>
            <person name="Vaario L.M."/>
            <person name="Yamada A."/>
            <person name="Yan M."/>
            <person name="Wang P."/>
            <person name="Xu J."/>
            <person name="Bruns T."/>
            <person name="Baldrian P."/>
            <person name="Vilgalys R."/>
            <person name="Dunand C."/>
            <person name="Henrissat B."/>
            <person name="Grigoriev I.V."/>
            <person name="Hibbett D."/>
            <person name="Nagy L.G."/>
            <person name="Martin F.M."/>
        </authorList>
    </citation>
    <scope>NUCLEOTIDE SEQUENCE</scope>
    <source>
        <strain evidence="2">UH-Tt-Lm1</strain>
    </source>
</reference>
<feature type="region of interest" description="Disordered" evidence="1">
    <location>
        <begin position="157"/>
        <end position="205"/>
    </location>
</feature>
<feature type="region of interest" description="Disordered" evidence="1">
    <location>
        <begin position="1"/>
        <end position="51"/>
    </location>
</feature>
<feature type="compositionally biased region" description="Basic and acidic residues" evidence="1">
    <location>
        <begin position="175"/>
        <end position="194"/>
    </location>
</feature>
<feature type="region of interest" description="Disordered" evidence="1">
    <location>
        <begin position="75"/>
        <end position="143"/>
    </location>
</feature>
<organism evidence="2 3">
    <name type="scientific">Thelephora terrestris</name>
    <dbReference type="NCBI Taxonomy" id="56493"/>
    <lineage>
        <taxon>Eukaryota</taxon>
        <taxon>Fungi</taxon>
        <taxon>Dikarya</taxon>
        <taxon>Basidiomycota</taxon>
        <taxon>Agaricomycotina</taxon>
        <taxon>Agaricomycetes</taxon>
        <taxon>Thelephorales</taxon>
        <taxon>Thelephoraceae</taxon>
        <taxon>Thelephora</taxon>
    </lineage>
</organism>
<feature type="compositionally biased region" description="Basic and acidic residues" evidence="1">
    <location>
        <begin position="34"/>
        <end position="44"/>
    </location>
</feature>
<name>A0A9P6HDJ4_9AGAM</name>
<evidence type="ECO:0000256" key="1">
    <source>
        <dbReference type="SAM" id="MobiDB-lite"/>
    </source>
</evidence>
<gene>
    <name evidence="2" type="ORF">BJ322DRAFT_1020648</name>
</gene>
<sequence>MKNSAAPTEVNAGNPKLPQISGSQLRRRHKSHARSTERWQHNEHPFLTQTPTYRVINKSSAGSSTALVHIQPIYTSYTDPPTEDPTKPSKHANKTEPPKDPKTRTETHLTLPIRFRNLDASSSELQEKGGRKEHKTNEQKFQKTHLYGCMQRGEGYASQLLSEGNVTRTKGSTGTEEKTTMGSDDGKGSDEGHGDVQAPGGRVKG</sequence>
<dbReference type="Proteomes" id="UP000736335">
    <property type="component" value="Unassembled WGS sequence"/>
</dbReference>
<evidence type="ECO:0000313" key="3">
    <source>
        <dbReference type="Proteomes" id="UP000736335"/>
    </source>
</evidence>
<feature type="compositionally biased region" description="Basic and acidic residues" evidence="1">
    <location>
        <begin position="93"/>
        <end position="107"/>
    </location>
</feature>